<dbReference type="Proteomes" id="UP000011087">
    <property type="component" value="Unassembled WGS sequence"/>
</dbReference>
<dbReference type="AlphaFoldDB" id="L1IK61"/>
<evidence type="ECO:0000313" key="1">
    <source>
        <dbReference type="EMBL" id="EKX36631.1"/>
    </source>
</evidence>
<dbReference type="KEGG" id="gtt:GUITHDRAFT_145589"/>
<accession>L1IK61</accession>
<dbReference type="GeneID" id="17293393"/>
<dbReference type="RefSeq" id="XP_005823611.1">
    <property type="nucleotide sequence ID" value="XM_005823554.1"/>
</dbReference>
<dbReference type="PaxDb" id="55529-EKX36631"/>
<reference evidence="1 3" key="1">
    <citation type="journal article" date="2012" name="Nature">
        <title>Algal genomes reveal evolutionary mosaicism and the fate of nucleomorphs.</title>
        <authorList>
            <consortium name="DOE Joint Genome Institute"/>
            <person name="Curtis B.A."/>
            <person name="Tanifuji G."/>
            <person name="Burki F."/>
            <person name="Gruber A."/>
            <person name="Irimia M."/>
            <person name="Maruyama S."/>
            <person name="Arias M.C."/>
            <person name="Ball S.G."/>
            <person name="Gile G.H."/>
            <person name="Hirakawa Y."/>
            <person name="Hopkins J.F."/>
            <person name="Kuo A."/>
            <person name="Rensing S.A."/>
            <person name="Schmutz J."/>
            <person name="Symeonidi A."/>
            <person name="Elias M."/>
            <person name="Eveleigh R.J."/>
            <person name="Herman E.K."/>
            <person name="Klute M.J."/>
            <person name="Nakayama T."/>
            <person name="Obornik M."/>
            <person name="Reyes-Prieto A."/>
            <person name="Armbrust E.V."/>
            <person name="Aves S.J."/>
            <person name="Beiko R.G."/>
            <person name="Coutinho P."/>
            <person name="Dacks J.B."/>
            <person name="Durnford D.G."/>
            <person name="Fast N.M."/>
            <person name="Green B.R."/>
            <person name="Grisdale C.J."/>
            <person name="Hempel F."/>
            <person name="Henrissat B."/>
            <person name="Hoppner M.P."/>
            <person name="Ishida K."/>
            <person name="Kim E."/>
            <person name="Koreny L."/>
            <person name="Kroth P.G."/>
            <person name="Liu Y."/>
            <person name="Malik S.B."/>
            <person name="Maier U.G."/>
            <person name="McRose D."/>
            <person name="Mock T."/>
            <person name="Neilson J.A."/>
            <person name="Onodera N.T."/>
            <person name="Poole A.M."/>
            <person name="Pritham E.J."/>
            <person name="Richards T.A."/>
            <person name="Rocap G."/>
            <person name="Roy S.W."/>
            <person name="Sarai C."/>
            <person name="Schaack S."/>
            <person name="Shirato S."/>
            <person name="Slamovits C.H."/>
            <person name="Spencer D.F."/>
            <person name="Suzuki S."/>
            <person name="Worden A.Z."/>
            <person name="Zauner S."/>
            <person name="Barry K."/>
            <person name="Bell C."/>
            <person name="Bharti A.K."/>
            <person name="Crow J.A."/>
            <person name="Grimwood J."/>
            <person name="Kramer R."/>
            <person name="Lindquist E."/>
            <person name="Lucas S."/>
            <person name="Salamov A."/>
            <person name="McFadden G.I."/>
            <person name="Lane C.E."/>
            <person name="Keeling P.J."/>
            <person name="Gray M.W."/>
            <person name="Grigoriev I.V."/>
            <person name="Archibald J.M."/>
        </authorList>
    </citation>
    <scope>NUCLEOTIDE SEQUENCE</scope>
    <source>
        <strain evidence="1 3">CCMP2712</strain>
    </source>
</reference>
<name>L1IK61_GUITC</name>
<keyword evidence="3" id="KW-1185">Reference proteome</keyword>
<gene>
    <name evidence="1" type="ORF">GUITHDRAFT_145589</name>
</gene>
<evidence type="ECO:0000313" key="3">
    <source>
        <dbReference type="Proteomes" id="UP000011087"/>
    </source>
</evidence>
<reference evidence="3" key="2">
    <citation type="submission" date="2012-11" db="EMBL/GenBank/DDBJ databases">
        <authorList>
            <person name="Kuo A."/>
            <person name="Curtis B.A."/>
            <person name="Tanifuji G."/>
            <person name="Burki F."/>
            <person name="Gruber A."/>
            <person name="Irimia M."/>
            <person name="Maruyama S."/>
            <person name="Arias M.C."/>
            <person name="Ball S.G."/>
            <person name="Gile G.H."/>
            <person name="Hirakawa Y."/>
            <person name="Hopkins J.F."/>
            <person name="Rensing S.A."/>
            <person name="Schmutz J."/>
            <person name="Symeonidi A."/>
            <person name="Elias M."/>
            <person name="Eveleigh R.J."/>
            <person name="Herman E.K."/>
            <person name="Klute M.J."/>
            <person name="Nakayama T."/>
            <person name="Obornik M."/>
            <person name="Reyes-Prieto A."/>
            <person name="Armbrust E.V."/>
            <person name="Aves S.J."/>
            <person name="Beiko R.G."/>
            <person name="Coutinho P."/>
            <person name="Dacks J.B."/>
            <person name="Durnford D.G."/>
            <person name="Fast N.M."/>
            <person name="Green B.R."/>
            <person name="Grisdale C."/>
            <person name="Hempe F."/>
            <person name="Henrissat B."/>
            <person name="Hoppner M.P."/>
            <person name="Ishida K.-I."/>
            <person name="Kim E."/>
            <person name="Koreny L."/>
            <person name="Kroth P.G."/>
            <person name="Liu Y."/>
            <person name="Malik S.-B."/>
            <person name="Maier U.G."/>
            <person name="McRose D."/>
            <person name="Mock T."/>
            <person name="Neilson J.A."/>
            <person name="Onodera N.T."/>
            <person name="Poole A.M."/>
            <person name="Pritham E.J."/>
            <person name="Richards T.A."/>
            <person name="Rocap G."/>
            <person name="Roy S.W."/>
            <person name="Sarai C."/>
            <person name="Schaack S."/>
            <person name="Shirato S."/>
            <person name="Slamovits C.H."/>
            <person name="Spencer D.F."/>
            <person name="Suzuki S."/>
            <person name="Worden A.Z."/>
            <person name="Zauner S."/>
            <person name="Barry K."/>
            <person name="Bell C."/>
            <person name="Bharti A.K."/>
            <person name="Crow J.A."/>
            <person name="Grimwood J."/>
            <person name="Kramer R."/>
            <person name="Lindquist E."/>
            <person name="Lucas S."/>
            <person name="Salamov A."/>
            <person name="McFadden G.I."/>
            <person name="Lane C.E."/>
            <person name="Keeling P.J."/>
            <person name="Gray M.W."/>
            <person name="Grigoriev I.V."/>
            <person name="Archibald J.M."/>
        </authorList>
    </citation>
    <scope>NUCLEOTIDE SEQUENCE</scope>
    <source>
        <strain evidence="3">CCMP2712</strain>
    </source>
</reference>
<sequence length="105" mass="11640">MAAPAASFDWDDAELMRAWEASRRTYNDEEALEEEEALLYPEEEEEYEGDEEEAAKVGEQERTVETWAGAVNGYQESASYPAPHMATEMSWMPTTGEHAGAAACG</sequence>
<reference evidence="2" key="3">
    <citation type="submission" date="2015-06" db="UniProtKB">
        <authorList>
            <consortium name="EnsemblProtists"/>
        </authorList>
    </citation>
    <scope>IDENTIFICATION</scope>
</reference>
<protein>
    <submittedName>
        <fullName evidence="1 2">Uncharacterized protein</fullName>
    </submittedName>
</protein>
<dbReference type="EnsemblProtists" id="EKX36631">
    <property type="protein sequence ID" value="EKX36631"/>
    <property type="gene ID" value="GUITHDRAFT_145589"/>
</dbReference>
<organism evidence="1">
    <name type="scientific">Guillardia theta (strain CCMP2712)</name>
    <name type="common">Cryptophyte</name>
    <dbReference type="NCBI Taxonomy" id="905079"/>
    <lineage>
        <taxon>Eukaryota</taxon>
        <taxon>Cryptophyceae</taxon>
        <taxon>Pyrenomonadales</taxon>
        <taxon>Geminigeraceae</taxon>
        <taxon>Guillardia</taxon>
    </lineage>
</organism>
<evidence type="ECO:0000313" key="2">
    <source>
        <dbReference type="EnsemblProtists" id="EKX36631"/>
    </source>
</evidence>
<dbReference type="EMBL" id="JH993070">
    <property type="protein sequence ID" value="EKX36631.1"/>
    <property type="molecule type" value="Genomic_DNA"/>
</dbReference>
<proteinExistence type="predicted"/>
<dbReference type="HOGENOM" id="CLU_2241745_0_0_1"/>